<accession>A0A7I8DBF6</accession>
<evidence type="ECO:0000313" key="3">
    <source>
        <dbReference type="EMBL" id="BCJ85850.1"/>
    </source>
</evidence>
<dbReference type="Pfam" id="PF07676">
    <property type="entry name" value="PD40"/>
    <property type="match status" value="2"/>
</dbReference>
<dbReference type="Gene3D" id="2.120.10.30">
    <property type="entry name" value="TolB, C-terminal domain"/>
    <property type="match status" value="1"/>
</dbReference>
<dbReference type="RefSeq" id="WP_200759920.1">
    <property type="nucleotide sequence ID" value="NZ_AP023366.1"/>
</dbReference>
<dbReference type="KEGG" id="eff:skT53_08350"/>
<dbReference type="EMBL" id="AP023366">
    <property type="protein sequence ID" value="BCJ85850.1"/>
    <property type="molecule type" value="Genomic_DNA"/>
</dbReference>
<keyword evidence="2" id="KW-0812">Transmembrane</keyword>
<dbReference type="SUPFAM" id="SSF69304">
    <property type="entry name" value="Tricorn protease N-terminal domain"/>
    <property type="match status" value="1"/>
</dbReference>
<keyword evidence="2" id="KW-0472">Membrane</keyword>
<gene>
    <name evidence="3" type="ORF">skT53_08350</name>
</gene>
<comment type="similarity">
    <text evidence="1">Belongs to the TolB family.</text>
</comment>
<protein>
    <submittedName>
        <fullName evidence="3">Uncharacterized protein</fullName>
    </submittedName>
</protein>
<dbReference type="InterPro" id="IPR011042">
    <property type="entry name" value="6-blade_b-propeller_TolB-like"/>
</dbReference>
<dbReference type="Proteomes" id="UP000593802">
    <property type="component" value="Chromosome"/>
</dbReference>
<name>A0A7I8DBF6_9BACL</name>
<dbReference type="PANTHER" id="PTHR36842">
    <property type="entry name" value="PROTEIN TOLB HOMOLOG"/>
    <property type="match status" value="1"/>
</dbReference>
<evidence type="ECO:0000313" key="4">
    <source>
        <dbReference type="Proteomes" id="UP000593802"/>
    </source>
</evidence>
<organism evidence="3 4">
    <name type="scientific">Effusibacillus dendaii</name>
    <dbReference type="NCBI Taxonomy" id="2743772"/>
    <lineage>
        <taxon>Bacteria</taxon>
        <taxon>Bacillati</taxon>
        <taxon>Bacillota</taxon>
        <taxon>Bacilli</taxon>
        <taxon>Bacillales</taxon>
        <taxon>Alicyclobacillaceae</taxon>
        <taxon>Effusibacillus</taxon>
    </lineage>
</organism>
<dbReference type="InterPro" id="IPR011659">
    <property type="entry name" value="WD40"/>
</dbReference>
<sequence length="380" mass="41711">MNNEQREQEDHLPDQLMHDLSVLRESIQTNELLRAKLRKDLLKNISASSDEKRLAFSLKKPLPLQPTVWAICGGVLLTLLLVFYYGLRDPATQLPKQVKITQSHLLFTVPSDSLTGSVSWAANNRFLAYENGNTIWIHSVNSGFNQELLSAGSGISYHDPDFSPDGTTLAVSIKEAKQAKIGLVSFGTRAVQTITSPPDGYADIQPSFSPDGKYLAFIRTKIGDNPLASHADGDLWIVKTDGSDFHKVTSDALEPVWSSDGKTLAFSRQLKGNSNKNREIRIISQDGAGEKRVTDGRSPAWSANGSVLAYVDSNLPTETVWVTDRKGENKVKVSTGQDMRPIWTDMGTSLAIVQPNSSTGSLMFQQFQFGGGIILSETKE</sequence>
<keyword evidence="4" id="KW-1185">Reference proteome</keyword>
<evidence type="ECO:0000256" key="2">
    <source>
        <dbReference type="SAM" id="Phobius"/>
    </source>
</evidence>
<dbReference type="AlphaFoldDB" id="A0A7I8DBF6"/>
<proteinExistence type="inferred from homology"/>
<feature type="transmembrane region" description="Helical" evidence="2">
    <location>
        <begin position="67"/>
        <end position="87"/>
    </location>
</feature>
<dbReference type="PANTHER" id="PTHR36842:SF1">
    <property type="entry name" value="PROTEIN TOLB"/>
    <property type="match status" value="1"/>
</dbReference>
<reference evidence="3 4" key="1">
    <citation type="submission" date="2020-08" db="EMBL/GenBank/DDBJ databases">
        <title>Complete Genome Sequence of Effusibacillus dendaii Strain skT53, Isolated from Farmland soil.</title>
        <authorList>
            <person name="Konishi T."/>
            <person name="Kawasaki H."/>
        </authorList>
    </citation>
    <scope>NUCLEOTIDE SEQUENCE [LARGE SCALE GENOMIC DNA]</scope>
    <source>
        <strain evidence="4">skT53</strain>
    </source>
</reference>
<keyword evidence="2" id="KW-1133">Transmembrane helix</keyword>
<evidence type="ECO:0000256" key="1">
    <source>
        <dbReference type="ARBA" id="ARBA00009820"/>
    </source>
</evidence>